<dbReference type="Gene3D" id="1.10.510.10">
    <property type="entry name" value="Transferase(Phosphotransferase) domain 1"/>
    <property type="match status" value="1"/>
</dbReference>
<dbReference type="SUPFAM" id="SSF48452">
    <property type="entry name" value="TPR-like"/>
    <property type="match status" value="1"/>
</dbReference>
<dbReference type="eggNOG" id="COG0515">
    <property type="taxonomic scope" value="Bacteria"/>
</dbReference>
<dbReference type="GO" id="GO:0004674">
    <property type="term" value="F:protein serine/threonine kinase activity"/>
    <property type="evidence" value="ECO:0007669"/>
    <property type="project" value="UniProtKB-KW"/>
</dbReference>
<feature type="region of interest" description="Disordered" evidence="7">
    <location>
        <begin position="393"/>
        <end position="432"/>
    </location>
</feature>
<dbReference type="InterPro" id="IPR008271">
    <property type="entry name" value="Ser/Thr_kinase_AS"/>
</dbReference>
<dbReference type="SMART" id="SM00220">
    <property type="entry name" value="S_TKc"/>
    <property type="match status" value="1"/>
</dbReference>
<dbReference type="SUPFAM" id="SSF56112">
    <property type="entry name" value="Protein kinase-like (PK-like)"/>
    <property type="match status" value="1"/>
</dbReference>
<dbReference type="PROSITE" id="PS50011">
    <property type="entry name" value="PROTEIN_KINASE_DOM"/>
    <property type="match status" value="1"/>
</dbReference>
<dbReference type="AlphaFoldDB" id="K4KJM7"/>
<dbReference type="FunFam" id="1.10.510.10:FF:000021">
    <property type="entry name" value="Serine/threonine protein kinase"/>
    <property type="match status" value="1"/>
</dbReference>
<dbReference type="CDD" id="cd14014">
    <property type="entry name" value="STKc_PknB_like"/>
    <property type="match status" value="1"/>
</dbReference>
<name>K4KJM7_SIMAS</name>
<dbReference type="STRING" id="1117647.M5M_04980"/>
<dbReference type="Pfam" id="PF00069">
    <property type="entry name" value="Pkinase"/>
    <property type="match status" value="1"/>
</dbReference>
<dbReference type="Gene3D" id="1.25.40.10">
    <property type="entry name" value="Tetratricopeptide repeat domain"/>
    <property type="match status" value="1"/>
</dbReference>
<dbReference type="InterPro" id="IPR011990">
    <property type="entry name" value="TPR-like_helical_dom_sf"/>
</dbReference>
<keyword evidence="2" id="KW-0723">Serine/threonine-protein kinase</keyword>
<dbReference type="EC" id="2.7.11.1" evidence="1"/>
<keyword evidence="6" id="KW-0067">ATP-binding</keyword>
<dbReference type="InterPro" id="IPR011009">
    <property type="entry name" value="Kinase-like_dom_sf"/>
</dbReference>
<dbReference type="HOGENOM" id="CLU_327578_0_0_6"/>
<proteinExistence type="predicted"/>
<evidence type="ECO:0000313" key="10">
    <source>
        <dbReference type="Proteomes" id="UP000000466"/>
    </source>
</evidence>
<protein>
    <recommendedName>
        <fullName evidence="1">non-specific serine/threonine protein kinase</fullName>
        <ecNumber evidence="1">2.7.11.1</ecNumber>
    </recommendedName>
</protein>
<feature type="compositionally biased region" description="Polar residues" evidence="7">
    <location>
        <begin position="400"/>
        <end position="411"/>
    </location>
</feature>
<dbReference type="PANTHER" id="PTHR43671:SF13">
    <property type="entry name" value="SERINE_THREONINE-PROTEIN KINASE NEK2"/>
    <property type="match status" value="1"/>
</dbReference>
<evidence type="ECO:0000259" key="8">
    <source>
        <dbReference type="PROSITE" id="PS50011"/>
    </source>
</evidence>
<gene>
    <name evidence="9" type="ordered locus">M5M_04980</name>
</gene>
<evidence type="ECO:0000256" key="2">
    <source>
        <dbReference type="ARBA" id="ARBA00022527"/>
    </source>
</evidence>
<dbReference type="GO" id="GO:0005524">
    <property type="term" value="F:ATP binding"/>
    <property type="evidence" value="ECO:0007669"/>
    <property type="project" value="UniProtKB-KW"/>
</dbReference>
<dbReference type="PROSITE" id="PS00108">
    <property type="entry name" value="PROTEIN_KINASE_ST"/>
    <property type="match status" value="1"/>
</dbReference>
<evidence type="ECO:0000256" key="3">
    <source>
        <dbReference type="ARBA" id="ARBA00022679"/>
    </source>
</evidence>
<dbReference type="EMBL" id="CP003746">
    <property type="protein sequence ID" value="AFU98203.1"/>
    <property type="molecule type" value="Genomic_DNA"/>
</dbReference>
<evidence type="ECO:0000256" key="7">
    <source>
        <dbReference type="SAM" id="MobiDB-lite"/>
    </source>
</evidence>
<dbReference type="PANTHER" id="PTHR43671">
    <property type="entry name" value="SERINE/THREONINE-PROTEIN KINASE NEK"/>
    <property type="match status" value="1"/>
</dbReference>
<evidence type="ECO:0000256" key="6">
    <source>
        <dbReference type="ARBA" id="ARBA00022840"/>
    </source>
</evidence>
<dbReference type="Proteomes" id="UP000000466">
    <property type="component" value="Chromosome"/>
</dbReference>
<evidence type="ECO:0000313" key="9">
    <source>
        <dbReference type="EMBL" id="AFU98203.1"/>
    </source>
</evidence>
<dbReference type="KEGG" id="saga:M5M_04980"/>
<evidence type="ECO:0000256" key="1">
    <source>
        <dbReference type="ARBA" id="ARBA00012513"/>
    </source>
</evidence>
<keyword evidence="4" id="KW-0547">Nucleotide-binding</keyword>
<sequence length="878" mass="95795">MATVYLAIQESFEREVALKVLSPELLKDPAFGERFLREAKIVSRLVHPNIVTVYDVGVHEGHHYLSMEYVPGKDLKAKRTGLTRAQGLQVVRDIARALDYAARKGYVHRDVKPENIMLHDEDGRAVLMDFGIARPTGLEQGMTQTGTAIGTPHYMSPEQAKGKPVDARSDLYSLGVVLFLLITGRVPYDADSAVAVGIKHVAEPVPRMAAPFKIFQPVIDKILAKNPDNRYQTGMELVEDLDQISDDDLRRVDELIELAAKRLQDNQTDPDSPTLISSALDENQTGEIQAANTAEQDAVAMHWPQSGQGTPVRTVVQAPASNPFGASHWLRNTALFLLLVVSAVFFLRSYLPAPWPDQVTEWHHRGLDQLVQAGLPLDQPQWHWLYELGGASHSTDRASGGQTEPVQTPQTEPEKPSVAAPSPAPKTPPASAVLPAHADKVLADTRPVLTDDGLRAPAEDPVAPMDDPFARADALLAGLATDLSGLTALADIYRVQMEVPENRARAQQGVESVRAFFTDALQQALDQRDLERVRELLDAAHKAFPALADESRFRRFERKLEAAEAIEALLAQGKAQLARDALSSPAGDNAVESYEAVLAKEPDNVQALAGLKAVADRYQVLAASRLKDGDWLSAKGMVTRGLRIQPKHQGLLAQSEQVARLEQQLRERQASAQAGVQSAQSALAAGNVFGTSGAVAQFQQVLALDPQNQAAKEGLAIVTQRTLDNVRDFINQDQFGRASSELALAEPLLGQDPQIRALKNELQQAIAARQPRLDDVRVGAVQPLTFDGRQGLVQGVDRTIYIGVQFSNFDTAAVVQAVLFDGARSIQIAQVPVVLSGKQGEKIFRIDRPVEGFSAGGYNIDLMLDNRLLISQRFQIVE</sequence>
<dbReference type="InterPro" id="IPR000719">
    <property type="entry name" value="Prot_kinase_dom"/>
</dbReference>
<organism evidence="9 10">
    <name type="scientific">Simiduia agarivorans (strain DSM 21679 / JCM 13881 / BCRC 17597 / SA1)</name>
    <dbReference type="NCBI Taxonomy" id="1117647"/>
    <lineage>
        <taxon>Bacteria</taxon>
        <taxon>Pseudomonadati</taxon>
        <taxon>Pseudomonadota</taxon>
        <taxon>Gammaproteobacteria</taxon>
        <taxon>Cellvibrionales</taxon>
        <taxon>Cellvibrionaceae</taxon>
        <taxon>Simiduia</taxon>
    </lineage>
</organism>
<dbReference type="Gene3D" id="3.30.200.20">
    <property type="entry name" value="Phosphorylase Kinase, domain 1"/>
    <property type="match status" value="1"/>
</dbReference>
<dbReference type="InterPro" id="IPR050660">
    <property type="entry name" value="NEK_Ser/Thr_kinase"/>
</dbReference>
<accession>K4KJM7</accession>
<reference evidence="9 10" key="1">
    <citation type="journal article" date="2013" name="Genome Announc.">
        <title>Complete genome sequence of Simiduia agarivorans SA1(T), a marine bacterium able to degrade a variety of polysaccharides.</title>
        <authorList>
            <person name="Lin S.Y."/>
            <person name="Shieh W.Y."/>
            <person name="Chen J.S."/>
            <person name="Tang S.L."/>
        </authorList>
    </citation>
    <scope>NUCLEOTIDE SEQUENCE [LARGE SCALE GENOMIC DNA]</scope>
    <source>
        <strain evidence="10">DSM 21679 / JCM 13881 / BCRC 17597 / SA1</strain>
    </source>
</reference>
<feature type="domain" description="Protein kinase" evidence="8">
    <location>
        <begin position="1"/>
        <end position="244"/>
    </location>
</feature>
<keyword evidence="5" id="KW-0418">Kinase</keyword>
<evidence type="ECO:0000256" key="5">
    <source>
        <dbReference type="ARBA" id="ARBA00022777"/>
    </source>
</evidence>
<keyword evidence="3" id="KW-0808">Transferase</keyword>
<evidence type="ECO:0000256" key="4">
    <source>
        <dbReference type="ARBA" id="ARBA00022741"/>
    </source>
</evidence>
<dbReference type="eggNOG" id="COG3118">
    <property type="taxonomic scope" value="Bacteria"/>
</dbReference>
<keyword evidence="10" id="KW-1185">Reference proteome</keyword>